<sequence length="224" mass="25041">MELSEYASAIKSVEDAGISICVLGEVTLNYYNVPRVIHDVELCVPHDSFEEAQSILEASIPCKPEELEDFDLFNEYKQGWPRFRPTAADAASSPTFGIVLFSDKYMKMGPLDQAIVPRTAALTEEAYSSQILESLPARDRYIESGDVMARIGVEQLIDGMDLDEAWCQRNLSSTASDKVQQLVLSVVQGKKWRIDDFSGKSVTCFIADEEEATRMHGIPGYEQR</sequence>
<keyword evidence="2" id="KW-1185">Reference proteome</keyword>
<dbReference type="Proteomes" id="UP001365128">
    <property type="component" value="Unassembled WGS sequence"/>
</dbReference>
<comment type="caution">
    <text evidence="1">The sequence shown here is derived from an EMBL/GenBank/DDBJ whole genome shotgun (WGS) entry which is preliminary data.</text>
</comment>
<evidence type="ECO:0000313" key="2">
    <source>
        <dbReference type="Proteomes" id="UP001365128"/>
    </source>
</evidence>
<proteinExistence type="predicted"/>
<organism evidence="1 2">
    <name type="scientific">Phyllosticta citricarpa</name>
    <dbReference type="NCBI Taxonomy" id="55181"/>
    <lineage>
        <taxon>Eukaryota</taxon>
        <taxon>Fungi</taxon>
        <taxon>Dikarya</taxon>
        <taxon>Ascomycota</taxon>
        <taxon>Pezizomycotina</taxon>
        <taxon>Dothideomycetes</taxon>
        <taxon>Dothideomycetes incertae sedis</taxon>
        <taxon>Botryosphaeriales</taxon>
        <taxon>Phyllostictaceae</taxon>
        <taxon>Phyllosticta</taxon>
    </lineage>
</organism>
<reference evidence="1 2" key="1">
    <citation type="submission" date="2024-04" db="EMBL/GenBank/DDBJ databases">
        <title>Phyllosticta paracitricarpa is synonymous to the EU quarantine fungus P. citricarpa based on phylogenomic analyses.</title>
        <authorList>
            <consortium name="Lawrence Berkeley National Laboratory"/>
            <person name="Van Ingen-Buijs V.A."/>
            <person name="Van Westerhoven A.C."/>
            <person name="Haridas S."/>
            <person name="Skiadas P."/>
            <person name="Martin F."/>
            <person name="Groenewald J.Z."/>
            <person name="Crous P.W."/>
            <person name="Seidl M.F."/>
        </authorList>
    </citation>
    <scope>NUCLEOTIDE SEQUENCE [LARGE SCALE GENOMIC DNA]</scope>
    <source>
        <strain evidence="1 2">CBS 122670</strain>
    </source>
</reference>
<evidence type="ECO:0000313" key="1">
    <source>
        <dbReference type="EMBL" id="KAK7529195.1"/>
    </source>
</evidence>
<gene>
    <name evidence="1" type="ORF">IWX46DRAFT_673171</name>
</gene>
<protein>
    <submittedName>
        <fullName evidence="1">Uncharacterized protein</fullName>
    </submittedName>
</protein>
<name>A0ABR1L1R9_9PEZI</name>
<dbReference type="EMBL" id="JBBPDW010000079">
    <property type="protein sequence ID" value="KAK7529195.1"/>
    <property type="molecule type" value="Genomic_DNA"/>
</dbReference>
<accession>A0ABR1L1R9</accession>